<accession>A0A382TP51</accession>
<comment type="similarity">
    <text evidence="1">Belongs to the short-chain dehydrogenases/reductases (SDR) family.</text>
</comment>
<feature type="non-terminal residue" evidence="2">
    <location>
        <position position="209"/>
    </location>
</feature>
<dbReference type="PRINTS" id="PR00081">
    <property type="entry name" value="GDHRDH"/>
</dbReference>
<dbReference type="InterPro" id="IPR050259">
    <property type="entry name" value="SDR"/>
</dbReference>
<dbReference type="InterPro" id="IPR036291">
    <property type="entry name" value="NAD(P)-bd_dom_sf"/>
</dbReference>
<name>A0A382TP51_9ZZZZ</name>
<evidence type="ECO:0008006" key="3">
    <source>
        <dbReference type="Google" id="ProtNLM"/>
    </source>
</evidence>
<evidence type="ECO:0000256" key="1">
    <source>
        <dbReference type="ARBA" id="ARBA00006484"/>
    </source>
</evidence>
<dbReference type="Pfam" id="PF00106">
    <property type="entry name" value="adh_short"/>
    <property type="match status" value="1"/>
</dbReference>
<dbReference type="EMBL" id="UINC01137717">
    <property type="protein sequence ID" value="SVD23228.1"/>
    <property type="molecule type" value="Genomic_DNA"/>
</dbReference>
<sequence length="209" mass="21822">MDLELKDKVALVTGGSRGIGRAIAHELASEGCHVAITARGGDNLASTKAEIESRGVRGLAIEIDMSISSSPAAAVEQTIRELGAIHVLVNNVGGGFGDTNVEDSTDQQWEESISTNLLAAVRSSRAAIPLMQKQRWGRIIHITSIYGRESGGSPAYNASKSAMNSLSKTMARDLAPDGILVNAVAPGSILFPGGGWEKALQDDPEGMAV</sequence>
<dbReference type="CDD" id="cd05233">
    <property type="entry name" value="SDR_c"/>
    <property type="match status" value="1"/>
</dbReference>
<protein>
    <recommendedName>
        <fullName evidence="3">SDR family oxidoreductase</fullName>
    </recommendedName>
</protein>
<dbReference type="AlphaFoldDB" id="A0A382TP51"/>
<evidence type="ECO:0000313" key="2">
    <source>
        <dbReference type="EMBL" id="SVD23228.1"/>
    </source>
</evidence>
<reference evidence="2" key="1">
    <citation type="submission" date="2018-05" db="EMBL/GenBank/DDBJ databases">
        <authorList>
            <person name="Lanie J.A."/>
            <person name="Ng W.-L."/>
            <person name="Kazmierczak K.M."/>
            <person name="Andrzejewski T.M."/>
            <person name="Davidsen T.M."/>
            <person name="Wayne K.J."/>
            <person name="Tettelin H."/>
            <person name="Glass J.I."/>
            <person name="Rusch D."/>
            <person name="Podicherti R."/>
            <person name="Tsui H.-C.T."/>
            <person name="Winkler M.E."/>
        </authorList>
    </citation>
    <scope>NUCLEOTIDE SEQUENCE</scope>
</reference>
<dbReference type="PRINTS" id="PR00080">
    <property type="entry name" value="SDRFAMILY"/>
</dbReference>
<dbReference type="PANTHER" id="PTHR42879">
    <property type="entry name" value="3-OXOACYL-(ACYL-CARRIER-PROTEIN) REDUCTASE"/>
    <property type="match status" value="1"/>
</dbReference>
<organism evidence="2">
    <name type="scientific">marine metagenome</name>
    <dbReference type="NCBI Taxonomy" id="408172"/>
    <lineage>
        <taxon>unclassified sequences</taxon>
        <taxon>metagenomes</taxon>
        <taxon>ecological metagenomes</taxon>
    </lineage>
</organism>
<dbReference type="InterPro" id="IPR002347">
    <property type="entry name" value="SDR_fam"/>
</dbReference>
<proteinExistence type="inferred from homology"/>
<dbReference type="SUPFAM" id="SSF51735">
    <property type="entry name" value="NAD(P)-binding Rossmann-fold domains"/>
    <property type="match status" value="1"/>
</dbReference>
<gene>
    <name evidence="2" type="ORF">METZ01_LOCUS376082</name>
</gene>
<dbReference type="Gene3D" id="3.40.50.720">
    <property type="entry name" value="NAD(P)-binding Rossmann-like Domain"/>
    <property type="match status" value="1"/>
</dbReference>